<evidence type="ECO:0000256" key="4">
    <source>
        <dbReference type="SAM" id="Phobius"/>
    </source>
</evidence>
<name>A0ABT6N9D0_9FIRM</name>
<accession>A0ABT6N9D0</accession>
<evidence type="ECO:0000313" key="7">
    <source>
        <dbReference type="EMBL" id="MDH8677024.1"/>
    </source>
</evidence>
<dbReference type="PANTHER" id="PTHR32089:SF112">
    <property type="entry name" value="LYSOZYME-LIKE PROTEIN-RELATED"/>
    <property type="match status" value="1"/>
</dbReference>
<keyword evidence="4" id="KW-0472">Membrane</keyword>
<keyword evidence="8" id="KW-1185">Reference proteome</keyword>
<sequence>MKKTIIKKIQFILVTLALLFIINTIASGVTNSQVTLSSTLMSKVFLPMKSEQLAVFTGIEAINSEINMAALQSTQESNSFISQLDSDMNDITLSLDHMAELSKFATEKIMNSTIEDAFAPLYESATLYLSDVSQYAKTTQQQMPTSIESNKLASSYSALKTAELNYDKIIQSSLDHENILIDQRVNRLKLINIVMGILFLLAGIGSFVVVLRSVKKPMEQANEQIKAIIESIQNSEGDLTLRLESKHDDEIGMIIKSMNILLDILQHAMISIKSSSHAMKQNATIINENVNESNASIDVISSTMSELSASMQEINASIEWMETGSINIFDLAQGISDNSIKNGSVVKELAQKSSDIYEQTEKNRQQTKSVIGDMKEHIGISLEKSQSVNQISDLTLDIINIASQTNLLSLNASIEAARAGDAGRGFAVVADEIRKLSEGSQNIANQIQSLSHTVINSVSDLVQISEELMKYVDNHILEDYNTFVNVTAKYKHDISEIDIILSQFVNKSIELKDISQQMAKGTKEISYAVDDSVKGIIDSTYNMNVLNSNMNKISNESEKNKALSNQLSEETGIFKIVE</sequence>
<feature type="transmembrane region" description="Helical" evidence="4">
    <location>
        <begin position="190"/>
        <end position="211"/>
    </location>
</feature>
<evidence type="ECO:0000256" key="2">
    <source>
        <dbReference type="ARBA" id="ARBA00029447"/>
    </source>
</evidence>
<dbReference type="Gene3D" id="1.10.287.950">
    <property type="entry name" value="Methyl-accepting chemotaxis protein"/>
    <property type="match status" value="1"/>
</dbReference>
<evidence type="ECO:0000259" key="5">
    <source>
        <dbReference type="PROSITE" id="PS50111"/>
    </source>
</evidence>
<evidence type="ECO:0000256" key="1">
    <source>
        <dbReference type="ARBA" id="ARBA00023224"/>
    </source>
</evidence>
<comment type="similarity">
    <text evidence="2">Belongs to the methyl-accepting chemotaxis (MCP) protein family.</text>
</comment>
<keyword evidence="4" id="KW-0812">Transmembrane</keyword>
<organism evidence="7 8">
    <name type="scientific">Fusibacter bizertensis</name>
    <dbReference type="NCBI Taxonomy" id="1488331"/>
    <lineage>
        <taxon>Bacteria</taxon>
        <taxon>Bacillati</taxon>
        <taxon>Bacillota</taxon>
        <taxon>Clostridia</taxon>
        <taxon>Eubacteriales</taxon>
        <taxon>Eubacteriales Family XII. Incertae Sedis</taxon>
        <taxon>Fusibacter</taxon>
    </lineage>
</organism>
<evidence type="ECO:0000313" key="8">
    <source>
        <dbReference type="Proteomes" id="UP001158045"/>
    </source>
</evidence>
<feature type="domain" description="HAMP" evidence="6">
    <location>
        <begin position="212"/>
        <end position="270"/>
    </location>
</feature>
<dbReference type="InterPro" id="IPR004089">
    <property type="entry name" value="MCPsignal_dom"/>
</dbReference>
<reference evidence="7 8" key="1">
    <citation type="submission" date="2023-04" db="EMBL/GenBank/DDBJ databases">
        <title>Fusibacter bizertensis strain WBS, isolated from littoral bottom sediments of the Arctic seas - biochemical and genomic analysis.</title>
        <authorList>
            <person name="Brioukhanov A.L."/>
        </authorList>
    </citation>
    <scope>NUCLEOTIDE SEQUENCE [LARGE SCALE GENOMIC DNA]</scope>
    <source>
        <strain evidence="7 8">WBS</strain>
    </source>
</reference>
<dbReference type="Pfam" id="PF00672">
    <property type="entry name" value="HAMP"/>
    <property type="match status" value="1"/>
</dbReference>
<dbReference type="RefSeq" id="WP_281092822.1">
    <property type="nucleotide sequence ID" value="NZ_JARYZI010000001.1"/>
</dbReference>
<dbReference type="SMART" id="SM00283">
    <property type="entry name" value="MA"/>
    <property type="match status" value="1"/>
</dbReference>
<protein>
    <submittedName>
        <fullName evidence="7">Methyl-accepting chemotaxis protein</fullName>
    </submittedName>
</protein>
<dbReference type="Proteomes" id="UP001158045">
    <property type="component" value="Unassembled WGS sequence"/>
</dbReference>
<feature type="domain" description="Methyl-accepting transducer" evidence="5">
    <location>
        <begin position="282"/>
        <end position="533"/>
    </location>
</feature>
<dbReference type="InterPro" id="IPR003660">
    <property type="entry name" value="HAMP_dom"/>
</dbReference>
<gene>
    <name evidence="7" type="ORF">QE109_02630</name>
</gene>
<dbReference type="CDD" id="cd06225">
    <property type="entry name" value="HAMP"/>
    <property type="match status" value="1"/>
</dbReference>
<dbReference type="PROSITE" id="PS50885">
    <property type="entry name" value="HAMP"/>
    <property type="match status" value="1"/>
</dbReference>
<keyword evidence="1 3" id="KW-0807">Transducer</keyword>
<dbReference type="PRINTS" id="PR00260">
    <property type="entry name" value="CHEMTRNSDUCR"/>
</dbReference>
<evidence type="ECO:0000259" key="6">
    <source>
        <dbReference type="PROSITE" id="PS50885"/>
    </source>
</evidence>
<dbReference type="Pfam" id="PF00015">
    <property type="entry name" value="MCPsignal"/>
    <property type="match status" value="1"/>
</dbReference>
<evidence type="ECO:0000256" key="3">
    <source>
        <dbReference type="PROSITE-ProRule" id="PRU00284"/>
    </source>
</evidence>
<dbReference type="SUPFAM" id="SSF58104">
    <property type="entry name" value="Methyl-accepting chemotaxis protein (MCP) signaling domain"/>
    <property type="match status" value="1"/>
</dbReference>
<dbReference type="PROSITE" id="PS50111">
    <property type="entry name" value="CHEMOTAXIS_TRANSDUC_2"/>
    <property type="match status" value="1"/>
</dbReference>
<dbReference type="PANTHER" id="PTHR32089">
    <property type="entry name" value="METHYL-ACCEPTING CHEMOTAXIS PROTEIN MCPB"/>
    <property type="match status" value="1"/>
</dbReference>
<dbReference type="SMART" id="SM00304">
    <property type="entry name" value="HAMP"/>
    <property type="match status" value="1"/>
</dbReference>
<keyword evidence="4" id="KW-1133">Transmembrane helix</keyword>
<proteinExistence type="inferred from homology"/>
<dbReference type="InterPro" id="IPR004090">
    <property type="entry name" value="Chemotax_Me-accpt_rcpt"/>
</dbReference>
<comment type="caution">
    <text evidence="7">The sequence shown here is derived from an EMBL/GenBank/DDBJ whole genome shotgun (WGS) entry which is preliminary data.</text>
</comment>
<dbReference type="EMBL" id="JARYZI010000001">
    <property type="protein sequence ID" value="MDH8677024.1"/>
    <property type="molecule type" value="Genomic_DNA"/>
</dbReference>